<organism evidence="4 5">
    <name type="scientific">Streptomyces tateyamensis</name>
    <dbReference type="NCBI Taxonomy" id="565073"/>
    <lineage>
        <taxon>Bacteria</taxon>
        <taxon>Bacillati</taxon>
        <taxon>Actinomycetota</taxon>
        <taxon>Actinomycetes</taxon>
        <taxon>Kitasatosporales</taxon>
        <taxon>Streptomycetaceae</taxon>
        <taxon>Streptomyces</taxon>
    </lineage>
</organism>
<evidence type="ECO:0000313" key="5">
    <source>
        <dbReference type="Proteomes" id="UP000248039"/>
    </source>
</evidence>
<comment type="similarity">
    <text evidence="1">Belongs to the universal stress protein A family.</text>
</comment>
<evidence type="ECO:0000256" key="2">
    <source>
        <dbReference type="SAM" id="MobiDB-lite"/>
    </source>
</evidence>
<dbReference type="Gene3D" id="3.40.50.620">
    <property type="entry name" value="HUPs"/>
    <property type="match status" value="2"/>
</dbReference>
<accession>A0A2V4NUC8</accession>
<feature type="region of interest" description="Disordered" evidence="2">
    <location>
        <begin position="1"/>
        <end position="33"/>
    </location>
</feature>
<name>A0A2V4NUC8_9ACTN</name>
<proteinExistence type="inferred from homology"/>
<dbReference type="OrthoDB" id="4867015at2"/>
<protein>
    <submittedName>
        <fullName evidence="4">Universal stress protein UspA</fullName>
    </submittedName>
</protein>
<dbReference type="InterPro" id="IPR006015">
    <property type="entry name" value="Universal_stress_UspA"/>
</dbReference>
<dbReference type="AlphaFoldDB" id="A0A2V4NUC8"/>
<dbReference type="PANTHER" id="PTHR46268">
    <property type="entry name" value="STRESS RESPONSE PROTEIN NHAX"/>
    <property type="match status" value="1"/>
</dbReference>
<evidence type="ECO:0000259" key="3">
    <source>
        <dbReference type="Pfam" id="PF00582"/>
    </source>
</evidence>
<gene>
    <name evidence="4" type="ORF">C7C46_04970</name>
</gene>
<reference evidence="4 5" key="1">
    <citation type="submission" date="2018-03" db="EMBL/GenBank/DDBJ databases">
        <title>Bioinformatic expansion and discovery of thiopeptide antibiotics.</title>
        <authorList>
            <person name="Schwalen C.J."/>
            <person name="Hudson G.A."/>
            <person name="Mitchell D.A."/>
        </authorList>
    </citation>
    <scope>NUCLEOTIDE SEQUENCE [LARGE SCALE GENOMIC DNA]</scope>
    <source>
        <strain evidence="4 5">ATCC 21389</strain>
    </source>
</reference>
<dbReference type="EMBL" id="PYBW01000016">
    <property type="protein sequence ID" value="PYC87326.1"/>
    <property type="molecule type" value="Genomic_DNA"/>
</dbReference>
<dbReference type="PRINTS" id="PR01438">
    <property type="entry name" value="UNVRSLSTRESS"/>
</dbReference>
<keyword evidence="5" id="KW-1185">Reference proteome</keyword>
<dbReference type="InterPro" id="IPR014729">
    <property type="entry name" value="Rossmann-like_a/b/a_fold"/>
</dbReference>
<dbReference type="Proteomes" id="UP000248039">
    <property type="component" value="Unassembled WGS sequence"/>
</dbReference>
<feature type="domain" description="UspA" evidence="3">
    <location>
        <begin position="40"/>
        <end position="175"/>
    </location>
</feature>
<feature type="domain" description="UspA" evidence="3">
    <location>
        <begin position="191"/>
        <end position="328"/>
    </location>
</feature>
<evidence type="ECO:0000256" key="1">
    <source>
        <dbReference type="ARBA" id="ARBA00008791"/>
    </source>
</evidence>
<comment type="caution">
    <text evidence="4">The sequence shown here is derived from an EMBL/GenBank/DDBJ whole genome shotgun (WGS) entry which is preliminary data.</text>
</comment>
<dbReference type="Pfam" id="PF00582">
    <property type="entry name" value="Usp"/>
    <property type="match status" value="2"/>
</dbReference>
<dbReference type="InterPro" id="IPR006016">
    <property type="entry name" value="UspA"/>
</dbReference>
<sequence length="330" mass="34920">MHDAPSSPYRRRSDPGIGSAAHQGARDAVRPSGTKGEWIMAQPVIVGVDEAAGAEEAVDWAADEAHLRGLRLHLVHAWLWEPHQAPASLNGPLIRRQGEQALNALTGRVASHHPDLEVSSGVVDSNPLQALIALSSAADLLVLGPRGSGGFSGLLIGSTSLHVVAHAACPVVVIRGTATAAMPDGGTRGGVVVGLHGRKPCDELLTFAFDSAQRRHLALRVVHAWSLPIVLGPGHTLPPLYEESHVDGEEQRLIAEILAGWRQQYPDVTVTEDLLRAGPAKHLVDLSTTHQLVVVGRNGNTTDGPLRRLGSVSQAVVHHAHCPVAVVPHR</sequence>
<dbReference type="SUPFAM" id="SSF52402">
    <property type="entry name" value="Adenine nucleotide alpha hydrolases-like"/>
    <property type="match status" value="2"/>
</dbReference>
<dbReference type="PANTHER" id="PTHR46268:SF6">
    <property type="entry name" value="UNIVERSAL STRESS PROTEIN UP12"/>
    <property type="match status" value="1"/>
</dbReference>
<evidence type="ECO:0000313" key="4">
    <source>
        <dbReference type="EMBL" id="PYC87326.1"/>
    </source>
</evidence>